<organism evidence="17 18">
    <name type="scientific">Echria macrotheca</name>
    <dbReference type="NCBI Taxonomy" id="438768"/>
    <lineage>
        <taxon>Eukaryota</taxon>
        <taxon>Fungi</taxon>
        <taxon>Dikarya</taxon>
        <taxon>Ascomycota</taxon>
        <taxon>Pezizomycotina</taxon>
        <taxon>Sordariomycetes</taxon>
        <taxon>Sordariomycetidae</taxon>
        <taxon>Sordariales</taxon>
        <taxon>Schizotheciaceae</taxon>
        <taxon>Echria</taxon>
    </lineage>
</organism>
<protein>
    <recommendedName>
        <fullName evidence="12">Iron-sulfur clusters transporter ATM1, mitochondrial</fullName>
    </recommendedName>
    <alternativeName>
        <fullName evidence="13">Iron-sulfur clusters transporter atm1, mitochondrial</fullName>
    </alternativeName>
</protein>
<dbReference type="SMART" id="SM00382">
    <property type="entry name" value="AAA"/>
    <property type="match status" value="1"/>
</dbReference>
<feature type="domain" description="ABC transporter" evidence="15">
    <location>
        <begin position="493"/>
        <end position="729"/>
    </location>
</feature>
<evidence type="ECO:0000256" key="3">
    <source>
        <dbReference type="ARBA" id="ARBA00022448"/>
    </source>
</evidence>
<feature type="domain" description="ABC transmembrane type-1" evidence="16">
    <location>
        <begin position="169"/>
        <end position="458"/>
    </location>
</feature>
<dbReference type="AlphaFoldDB" id="A0AAJ0B2G0"/>
<evidence type="ECO:0000256" key="12">
    <source>
        <dbReference type="ARBA" id="ARBA00039906"/>
    </source>
</evidence>
<dbReference type="InterPro" id="IPR017871">
    <property type="entry name" value="ABC_transporter-like_CS"/>
</dbReference>
<evidence type="ECO:0000256" key="13">
    <source>
        <dbReference type="ARBA" id="ARBA00040792"/>
    </source>
</evidence>
<evidence type="ECO:0000313" key="18">
    <source>
        <dbReference type="Proteomes" id="UP001239445"/>
    </source>
</evidence>
<dbReference type="CDD" id="cd18582">
    <property type="entry name" value="ABC_6TM_ATM1_ABCB7"/>
    <property type="match status" value="1"/>
</dbReference>
<dbReference type="Pfam" id="PF00005">
    <property type="entry name" value="ABC_tran"/>
    <property type="match status" value="1"/>
</dbReference>
<evidence type="ECO:0000259" key="15">
    <source>
        <dbReference type="PROSITE" id="PS50893"/>
    </source>
</evidence>
<evidence type="ECO:0000313" key="17">
    <source>
        <dbReference type="EMBL" id="KAK1750443.1"/>
    </source>
</evidence>
<evidence type="ECO:0000256" key="9">
    <source>
        <dbReference type="ARBA" id="ARBA00022989"/>
    </source>
</evidence>
<dbReference type="EMBL" id="MU839847">
    <property type="protein sequence ID" value="KAK1750443.1"/>
    <property type="molecule type" value="Genomic_DNA"/>
</dbReference>
<dbReference type="InterPro" id="IPR036640">
    <property type="entry name" value="ABC1_TM_sf"/>
</dbReference>
<keyword evidence="10 14" id="KW-0472">Membrane</keyword>
<dbReference type="GO" id="GO:0005743">
    <property type="term" value="C:mitochondrial inner membrane"/>
    <property type="evidence" value="ECO:0007669"/>
    <property type="project" value="UniProtKB-SubCell"/>
</dbReference>
<feature type="transmembrane region" description="Helical" evidence="14">
    <location>
        <begin position="282"/>
        <end position="309"/>
    </location>
</feature>
<keyword evidence="4 14" id="KW-0812">Transmembrane</keyword>
<dbReference type="Gene3D" id="3.40.50.300">
    <property type="entry name" value="P-loop containing nucleotide triphosphate hydrolases"/>
    <property type="match status" value="1"/>
</dbReference>
<dbReference type="PROSITE" id="PS00211">
    <property type="entry name" value="ABC_TRANSPORTER_1"/>
    <property type="match status" value="1"/>
</dbReference>
<dbReference type="PROSITE" id="PS50929">
    <property type="entry name" value="ABC_TM1F"/>
    <property type="match status" value="1"/>
</dbReference>
<proteinExistence type="inferred from homology"/>
<evidence type="ECO:0000256" key="10">
    <source>
        <dbReference type="ARBA" id="ARBA00023136"/>
    </source>
</evidence>
<feature type="transmembrane region" description="Helical" evidence="14">
    <location>
        <begin position="201"/>
        <end position="221"/>
    </location>
</feature>
<keyword evidence="18" id="KW-1185">Reference proteome</keyword>
<evidence type="ECO:0000256" key="2">
    <source>
        <dbReference type="ARBA" id="ARBA00011738"/>
    </source>
</evidence>
<sequence>MRPSETTICPRVNTYLLRSPTSSISEFALRAICAFPGIPPKDAAPPLRTMAPSSMFMMATSLSTAQRASLLLSRGASARCRPLAALRRPAPPRLLFATTHLRSYGPNSSRVEPEKPLLVPKTARPTAVDPLATLDKSAQEQRKADWAIMKEMSRYLWPKDSWGDKMRVLLSVGLLVGAKVLNVQVPFYFREIVDSLNIDFATTGGTAATVAGAMILAYGGARIGSVLSQELRNAVFSTVAQKAIRRVARGTFGHLLNLDLSFHLSKQTGGLTRAIDRGTKGISFLLTSMVFHIVPTALEITMVCGILTYNFGWEFAAITALTMAGYTAFTILTTAWRTKFRRQANAADNRASTVAVDSLINYEAVKYFNNEQYEIGRYDKALKQYEKSSIKVATSLAFLNSGQNVIFSSALTVMMYLGAKGIVDGSLTVGDLVFINQLVFQLSVPLNFLGTVYRELRQSLLDMETLFNLQKVNVSIQEKPDAKPLQLTKGGEIRFENVTFGYYEDRPILRDLSVTIPAGKKVAVVGPSGCGKSTLLRLLFRSYDVQSGRIFIDDQDVRDVKLDSLRRAIGVVPQDTPLFNDTVEHNIHYGNMNASVEEVHEAARQAHIHDKIMSWPHGYETKVGERGLMISGGEKQRLAVSRLILKDPPLLFFDEATSALDTHTEQALMANINEILRGKSRTSVFVAHRLRTIYDADLIIVLREGSVVETGTHRELMERGGLYKELWTAQEMSIEEEEEEVDGKE</sequence>
<evidence type="ECO:0000256" key="11">
    <source>
        <dbReference type="ARBA" id="ARBA00024363"/>
    </source>
</evidence>
<dbReference type="InterPro" id="IPR011527">
    <property type="entry name" value="ABC1_TM_dom"/>
</dbReference>
<dbReference type="GO" id="GO:0140359">
    <property type="term" value="F:ABC-type transporter activity"/>
    <property type="evidence" value="ECO:0007669"/>
    <property type="project" value="InterPro"/>
</dbReference>
<keyword evidence="3" id="KW-0813">Transport</keyword>
<dbReference type="InterPro" id="IPR003593">
    <property type="entry name" value="AAA+_ATPase"/>
</dbReference>
<dbReference type="InterPro" id="IPR003439">
    <property type="entry name" value="ABC_transporter-like_ATP-bd"/>
</dbReference>
<evidence type="ECO:0000256" key="6">
    <source>
        <dbReference type="ARBA" id="ARBA00022840"/>
    </source>
</evidence>
<dbReference type="FunFam" id="3.40.50.300:FF:000186">
    <property type="entry name" value="ATP-binding cassette sub-family B member 7, mitochondrial"/>
    <property type="match status" value="1"/>
</dbReference>
<reference evidence="17" key="1">
    <citation type="submission" date="2023-06" db="EMBL/GenBank/DDBJ databases">
        <title>Genome-scale phylogeny and comparative genomics of the fungal order Sordariales.</title>
        <authorList>
            <consortium name="Lawrence Berkeley National Laboratory"/>
            <person name="Hensen N."/>
            <person name="Bonometti L."/>
            <person name="Westerberg I."/>
            <person name="Brannstrom I.O."/>
            <person name="Guillou S."/>
            <person name="Cros-Aarteil S."/>
            <person name="Calhoun S."/>
            <person name="Haridas S."/>
            <person name="Kuo A."/>
            <person name="Mondo S."/>
            <person name="Pangilinan J."/>
            <person name="Riley R."/>
            <person name="Labutti K."/>
            <person name="Andreopoulos B."/>
            <person name="Lipzen A."/>
            <person name="Chen C."/>
            <person name="Yanf M."/>
            <person name="Daum C."/>
            <person name="Ng V."/>
            <person name="Clum A."/>
            <person name="Steindorff A."/>
            <person name="Ohm R."/>
            <person name="Martin F."/>
            <person name="Silar P."/>
            <person name="Natvig D."/>
            <person name="Lalanne C."/>
            <person name="Gautier V."/>
            <person name="Ament-Velasquez S.L."/>
            <person name="Kruys A."/>
            <person name="Hutchinson M.I."/>
            <person name="Powell A.J."/>
            <person name="Barry K."/>
            <person name="Miller A.N."/>
            <person name="Grigoriev I.V."/>
            <person name="Debuchy R."/>
            <person name="Gladieux P."/>
            <person name="Thoren M.H."/>
            <person name="Johannesson H."/>
        </authorList>
    </citation>
    <scope>NUCLEOTIDE SEQUENCE</scope>
    <source>
        <strain evidence="17">PSN4</strain>
    </source>
</reference>
<dbReference type="GO" id="GO:0005524">
    <property type="term" value="F:ATP binding"/>
    <property type="evidence" value="ECO:0007669"/>
    <property type="project" value="UniProtKB-KW"/>
</dbReference>
<dbReference type="GO" id="GO:0140466">
    <property type="term" value="P:iron-sulfur cluster export from the mitochondrion"/>
    <property type="evidence" value="ECO:0007669"/>
    <property type="project" value="UniProtKB-ARBA"/>
</dbReference>
<dbReference type="SUPFAM" id="SSF52540">
    <property type="entry name" value="P-loop containing nucleoside triphosphate hydrolases"/>
    <property type="match status" value="1"/>
</dbReference>
<keyword evidence="6" id="KW-0067">ATP-binding</keyword>
<feature type="transmembrane region" description="Helical" evidence="14">
    <location>
        <begin position="168"/>
        <end position="189"/>
    </location>
</feature>
<dbReference type="PANTHER" id="PTHR24221">
    <property type="entry name" value="ATP-BINDING CASSETTE SUB-FAMILY B"/>
    <property type="match status" value="1"/>
</dbReference>
<dbReference type="PANTHER" id="PTHR24221:SF402">
    <property type="entry name" value="IRON-SULFUR CLUSTERS TRANSPORTER ABCB7, MITOCHONDRIAL"/>
    <property type="match status" value="1"/>
</dbReference>
<dbReference type="GO" id="GO:0006879">
    <property type="term" value="P:intracellular iron ion homeostasis"/>
    <property type="evidence" value="ECO:0007669"/>
    <property type="project" value="TreeGrafter"/>
</dbReference>
<comment type="subunit">
    <text evidence="2">Homodimer.</text>
</comment>
<keyword evidence="8" id="KW-1278">Translocase</keyword>
<evidence type="ECO:0000256" key="7">
    <source>
        <dbReference type="ARBA" id="ARBA00022946"/>
    </source>
</evidence>
<accession>A0AAJ0B2G0</accession>
<dbReference type="InterPro" id="IPR039421">
    <property type="entry name" value="Type_1_exporter"/>
</dbReference>
<evidence type="ECO:0000256" key="5">
    <source>
        <dbReference type="ARBA" id="ARBA00022741"/>
    </source>
</evidence>
<dbReference type="Pfam" id="PF00664">
    <property type="entry name" value="ABC_membrane"/>
    <property type="match status" value="1"/>
</dbReference>
<gene>
    <name evidence="17" type="ORF">QBC47DRAFT_394068</name>
</gene>
<evidence type="ECO:0000256" key="4">
    <source>
        <dbReference type="ARBA" id="ARBA00022692"/>
    </source>
</evidence>
<keyword evidence="7" id="KW-0809">Transit peptide</keyword>
<dbReference type="SUPFAM" id="SSF90123">
    <property type="entry name" value="ABC transporter transmembrane region"/>
    <property type="match status" value="1"/>
</dbReference>
<dbReference type="CDD" id="cd03253">
    <property type="entry name" value="ABCC_ATM1_transporter"/>
    <property type="match status" value="1"/>
</dbReference>
<name>A0AAJ0B2G0_9PEZI</name>
<dbReference type="InterPro" id="IPR027417">
    <property type="entry name" value="P-loop_NTPase"/>
</dbReference>
<keyword evidence="9 14" id="KW-1133">Transmembrane helix</keyword>
<evidence type="ECO:0000256" key="1">
    <source>
        <dbReference type="ARBA" id="ARBA00004448"/>
    </source>
</evidence>
<feature type="transmembrane region" description="Helical" evidence="14">
    <location>
        <begin position="315"/>
        <end position="336"/>
    </location>
</feature>
<comment type="similarity">
    <text evidence="11">Belongs to the ABC transporter superfamily. ABCB family. Heavy Metal importer (TC 3.A.1.210) subfamily.</text>
</comment>
<comment type="caution">
    <text evidence="17">The sequence shown here is derived from an EMBL/GenBank/DDBJ whole genome shotgun (WGS) entry which is preliminary data.</text>
</comment>
<dbReference type="GO" id="GO:0016887">
    <property type="term" value="F:ATP hydrolysis activity"/>
    <property type="evidence" value="ECO:0007669"/>
    <property type="project" value="InterPro"/>
</dbReference>
<dbReference type="PROSITE" id="PS50893">
    <property type="entry name" value="ABC_TRANSPORTER_2"/>
    <property type="match status" value="1"/>
</dbReference>
<evidence type="ECO:0000256" key="14">
    <source>
        <dbReference type="SAM" id="Phobius"/>
    </source>
</evidence>
<comment type="subcellular location">
    <subcellularLocation>
        <location evidence="1">Mitochondrion inner membrane</location>
        <topology evidence="1">Multi-pass membrane protein</topology>
    </subcellularLocation>
</comment>
<dbReference type="Gene3D" id="1.20.1560.10">
    <property type="entry name" value="ABC transporter type 1, transmembrane domain"/>
    <property type="match status" value="1"/>
</dbReference>
<keyword evidence="5" id="KW-0547">Nucleotide-binding</keyword>
<evidence type="ECO:0000256" key="8">
    <source>
        <dbReference type="ARBA" id="ARBA00022967"/>
    </source>
</evidence>
<dbReference type="FunFam" id="1.20.1560.10:FF:000004">
    <property type="entry name" value="ATP-binding cassette sub-family B member 7"/>
    <property type="match status" value="1"/>
</dbReference>
<evidence type="ECO:0000259" key="16">
    <source>
        <dbReference type="PROSITE" id="PS50929"/>
    </source>
</evidence>
<dbReference type="Proteomes" id="UP001239445">
    <property type="component" value="Unassembled WGS sequence"/>
</dbReference>